<keyword evidence="2" id="KW-1185">Reference proteome</keyword>
<name>A0A8B6M426_METTU</name>
<organism evidence="1 2">
    <name type="scientific">Methylocella tundrae</name>
    <dbReference type="NCBI Taxonomy" id="227605"/>
    <lineage>
        <taxon>Bacteria</taxon>
        <taxon>Pseudomonadati</taxon>
        <taxon>Pseudomonadota</taxon>
        <taxon>Alphaproteobacteria</taxon>
        <taxon>Hyphomicrobiales</taxon>
        <taxon>Beijerinckiaceae</taxon>
        <taxon>Methylocella</taxon>
    </lineage>
</organism>
<accession>A0A8B6M426</accession>
<protein>
    <submittedName>
        <fullName evidence="1">Uncharacterized protein</fullName>
    </submittedName>
</protein>
<evidence type="ECO:0000313" key="1">
    <source>
        <dbReference type="EMBL" id="VTZ49556.1"/>
    </source>
</evidence>
<gene>
    <name evidence="1" type="ORF">MPC4_170087</name>
</gene>
<reference evidence="1 2" key="1">
    <citation type="submission" date="2019-05" db="EMBL/GenBank/DDBJ databases">
        <authorList>
            <person name="Farhan Ul Haque M."/>
        </authorList>
    </citation>
    <scope>NUCLEOTIDE SEQUENCE [LARGE SCALE GENOMIC DNA]</scope>
    <source>
        <strain evidence="1">2</strain>
    </source>
</reference>
<comment type="caution">
    <text evidence="1">The sequence shown here is derived from an EMBL/GenBank/DDBJ whole genome shotgun (WGS) entry which is preliminary data.</text>
</comment>
<dbReference type="EMBL" id="CABFMQ020000073">
    <property type="protein sequence ID" value="VTZ49556.1"/>
    <property type="molecule type" value="Genomic_DNA"/>
</dbReference>
<proteinExistence type="predicted"/>
<evidence type="ECO:0000313" key="2">
    <source>
        <dbReference type="Proteomes" id="UP000485880"/>
    </source>
</evidence>
<sequence length="50" mass="5666">MEPSAGAPLRHLRQIPRQVASNPERLAHDVLAVVTYSLKFVQSELKFSNY</sequence>
<dbReference type="Proteomes" id="UP000485880">
    <property type="component" value="Unassembled WGS sequence"/>
</dbReference>
<dbReference type="AlphaFoldDB" id="A0A8B6M426"/>